<keyword evidence="2" id="KW-1185">Reference proteome</keyword>
<evidence type="ECO:0000313" key="2">
    <source>
        <dbReference type="Proteomes" id="UP000199643"/>
    </source>
</evidence>
<accession>A0A1G7ZLH2</accession>
<sequence length="43" mass="5088">MYSLLFTLNLSKYLFNKKDPEINLIASYRIRVATTLMTIKSYL</sequence>
<name>A0A1G7ZLH2_9SPHI</name>
<proteinExistence type="predicted"/>
<dbReference type="AlphaFoldDB" id="A0A1G7ZLH2"/>
<evidence type="ECO:0000313" key="1">
    <source>
        <dbReference type="EMBL" id="SDH09509.1"/>
    </source>
</evidence>
<dbReference type="EMBL" id="FNCH01000016">
    <property type="protein sequence ID" value="SDH09509.1"/>
    <property type="molecule type" value="Genomic_DNA"/>
</dbReference>
<organism evidence="1 2">
    <name type="scientific">Pedobacter terrae</name>
    <dbReference type="NCBI Taxonomy" id="405671"/>
    <lineage>
        <taxon>Bacteria</taxon>
        <taxon>Pseudomonadati</taxon>
        <taxon>Bacteroidota</taxon>
        <taxon>Sphingobacteriia</taxon>
        <taxon>Sphingobacteriales</taxon>
        <taxon>Sphingobacteriaceae</taxon>
        <taxon>Pedobacter</taxon>
    </lineage>
</organism>
<protein>
    <submittedName>
        <fullName evidence="1">Uncharacterized protein</fullName>
    </submittedName>
</protein>
<reference evidence="2" key="1">
    <citation type="submission" date="2016-10" db="EMBL/GenBank/DDBJ databases">
        <authorList>
            <person name="Varghese N."/>
            <person name="Submissions S."/>
        </authorList>
    </citation>
    <scope>NUCLEOTIDE SEQUENCE [LARGE SCALE GENOMIC DNA]</scope>
    <source>
        <strain evidence="2">DSM 17933</strain>
    </source>
</reference>
<dbReference type="Proteomes" id="UP000199643">
    <property type="component" value="Unassembled WGS sequence"/>
</dbReference>
<gene>
    <name evidence="1" type="ORF">SAMN05421827_11696</name>
</gene>